<dbReference type="GO" id="GO:0003677">
    <property type="term" value="F:DNA binding"/>
    <property type="evidence" value="ECO:0007669"/>
    <property type="project" value="InterPro"/>
</dbReference>
<gene>
    <name evidence="1" type="ORF">P375_08135</name>
</gene>
<accession>A0A0A2XKT6</accession>
<dbReference type="GO" id="GO:0004519">
    <property type="term" value="F:endonuclease activity"/>
    <property type="evidence" value="ECO:0007669"/>
    <property type="project" value="InterPro"/>
</dbReference>
<dbReference type="AlphaFoldDB" id="A0A0A2XKT6"/>
<dbReference type="Pfam" id="PF05944">
    <property type="entry name" value="Phage_term_smal"/>
    <property type="match status" value="1"/>
</dbReference>
<evidence type="ECO:0000313" key="2">
    <source>
        <dbReference type="Proteomes" id="UP000030418"/>
    </source>
</evidence>
<dbReference type="EMBL" id="JPXY01000035">
    <property type="protein sequence ID" value="KGQ31235.1"/>
    <property type="molecule type" value="Genomic_DNA"/>
</dbReference>
<evidence type="ECO:0000313" key="1">
    <source>
        <dbReference type="EMBL" id="KGQ31235.1"/>
    </source>
</evidence>
<name>A0A0A2XKT6_9PAST</name>
<dbReference type="Proteomes" id="UP000030418">
    <property type="component" value="Unassembled WGS sequence"/>
</dbReference>
<organism evidence="1 2">
    <name type="scientific">Gallibacterium genomosp. 2</name>
    <dbReference type="NCBI Taxonomy" id="155517"/>
    <lineage>
        <taxon>Bacteria</taxon>
        <taxon>Pseudomonadati</taxon>
        <taxon>Pseudomonadota</taxon>
        <taxon>Gammaproteobacteria</taxon>
        <taxon>Pasteurellales</taxon>
        <taxon>Pasteurellaceae</taxon>
        <taxon>Gallibacterium</taxon>
    </lineage>
</organism>
<dbReference type="RefSeq" id="WP_039135917.1">
    <property type="nucleotide sequence ID" value="NZ_JPXY01000035.1"/>
</dbReference>
<keyword evidence="2" id="KW-1185">Reference proteome</keyword>
<comment type="caution">
    <text evidence="1">The sequence shown here is derived from an EMBL/GenBank/DDBJ whole genome shotgun (WGS) entry which is preliminary data.</text>
</comment>
<sequence length="267" mass="30515">MGFRDYQKRVLALKALEQQSPDKVHQVVKNSNATTQVLEIALNNDIARIREISSIAERAEYKRDHFLPKWLPFVDEYFQKGERYQNDVLVYCIVYLFDVGNIDHALRLAERAIAENQAMPDRFKSNLPTFVADQVFSWADNLAAVAQSVEPYFSKTFEKVAQTWRLHEVVTAKWYKLAASILIRTGNGKIHAASIDDLDVLVVALYFLMCARRFHQKCGVNSLIERIEMRIKKLSPGADPTALVSQITFADAIAKLREAHLNRGEQC</sequence>
<protein>
    <submittedName>
        <fullName evidence="1">Terminase</fullName>
    </submittedName>
</protein>
<proteinExistence type="predicted"/>
<dbReference type="InterPro" id="IPR010270">
    <property type="entry name" value="Phage_P2_GpM"/>
</dbReference>
<reference evidence="1 2" key="1">
    <citation type="submission" date="2014-08" db="EMBL/GenBank/DDBJ databases">
        <title>Chaperone-usher fimbriae in a diverse selection of Gallibacterium genomes.</title>
        <authorList>
            <person name="Kudirkiene E."/>
            <person name="Bager R.J."/>
            <person name="Johnson T.J."/>
            <person name="Bojesen A.M."/>
        </authorList>
    </citation>
    <scope>NUCLEOTIDE SEQUENCE [LARGE SCALE GENOMIC DNA]</scope>
    <source>
        <strain evidence="1 2">CCM5976</strain>
    </source>
</reference>